<dbReference type="AlphaFoldDB" id="A0A1G7JLE0"/>
<keyword evidence="3" id="KW-0804">Transcription</keyword>
<dbReference type="Pfam" id="PF16859">
    <property type="entry name" value="TetR_C_11"/>
    <property type="match status" value="1"/>
</dbReference>
<sequence length="194" mass="21139">MSATTAGRPRDPEVDRRVLRAAVTRYADHGWAAFSVDAVARLACVGKAAIYLRWPTKEALLGAALAEGVPLVLDNDTGTLRGDLLALARQLLVHHLGAEGQALRRLGVEYLTIPDVAQTWETHRRSRLEAARAMIRRGIARGEIRPDTSPTLLLDALCGGVMIHTTSTPDARRGDIDVDGYAERLVTFLLRAVE</sequence>
<dbReference type="Pfam" id="PF00440">
    <property type="entry name" value="TetR_N"/>
    <property type="match status" value="1"/>
</dbReference>
<keyword evidence="1" id="KW-0805">Transcription regulation</keyword>
<keyword evidence="7" id="KW-1185">Reference proteome</keyword>
<dbReference type="EMBL" id="FNBE01000004">
    <property type="protein sequence ID" value="SDF25716.1"/>
    <property type="molecule type" value="Genomic_DNA"/>
</dbReference>
<dbReference type="PANTHER" id="PTHR30055:SF148">
    <property type="entry name" value="TETR-FAMILY TRANSCRIPTIONAL REGULATOR"/>
    <property type="match status" value="1"/>
</dbReference>
<dbReference type="Gene3D" id="1.10.357.10">
    <property type="entry name" value="Tetracycline Repressor, domain 2"/>
    <property type="match status" value="1"/>
</dbReference>
<dbReference type="STRING" id="366584.SAMN05216377_10488"/>
<evidence type="ECO:0000256" key="3">
    <source>
        <dbReference type="ARBA" id="ARBA00023163"/>
    </source>
</evidence>
<dbReference type="InterPro" id="IPR009057">
    <property type="entry name" value="Homeodomain-like_sf"/>
</dbReference>
<gene>
    <name evidence="6" type="ORF">SAMN05216377_10488</name>
</gene>
<evidence type="ECO:0000256" key="1">
    <source>
        <dbReference type="ARBA" id="ARBA00023015"/>
    </source>
</evidence>
<dbReference type="Proteomes" id="UP000198967">
    <property type="component" value="Unassembled WGS sequence"/>
</dbReference>
<evidence type="ECO:0000256" key="4">
    <source>
        <dbReference type="PROSITE-ProRule" id="PRU00335"/>
    </source>
</evidence>
<evidence type="ECO:0000313" key="7">
    <source>
        <dbReference type="Proteomes" id="UP000198967"/>
    </source>
</evidence>
<dbReference type="GO" id="GO:0003700">
    <property type="term" value="F:DNA-binding transcription factor activity"/>
    <property type="evidence" value="ECO:0007669"/>
    <property type="project" value="TreeGrafter"/>
</dbReference>
<accession>A0A1G7JLE0</accession>
<evidence type="ECO:0000259" key="5">
    <source>
        <dbReference type="PROSITE" id="PS50977"/>
    </source>
</evidence>
<evidence type="ECO:0000313" key="6">
    <source>
        <dbReference type="EMBL" id="SDF25716.1"/>
    </source>
</evidence>
<evidence type="ECO:0000256" key="2">
    <source>
        <dbReference type="ARBA" id="ARBA00023125"/>
    </source>
</evidence>
<dbReference type="InterPro" id="IPR001647">
    <property type="entry name" value="HTH_TetR"/>
</dbReference>
<dbReference type="Gene3D" id="1.10.10.60">
    <property type="entry name" value="Homeodomain-like"/>
    <property type="match status" value="1"/>
</dbReference>
<dbReference type="PROSITE" id="PS50977">
    <property type="entry name" value="HTH_TETR_2"/>
    <property type="match status" value="1"/>
</dbReference>
<dbReference type="RefSeq" id="WP_093079879.1">
    <property type="nucleotide sequence ID" value="NZ_FNBE01000004.1"/>
</dbReference>
<organism evidence="6 7">
    <name type="scientific">Pseudonocardia oroxyli</name>
    <dbReference type="NCBI Taxonomy" id="366584"/>
    <lineage>
        <taxon>Bacteria</taxon>
        <taxon>Bacillati</taxon>
        <taxon>Actinomycetota</taxon>
        <taxon>Actinomycetes</taxon>
        <taxon>Pseudonocardiales</taxon>
        <taxon>Pseudonocardiaceae</taxon>
        <taxon>Pseudonocardia</taxon>
    </lineage>
</organism>
<dbReference type="OrthoDB" id="9796019at2"/>
<protein>
    <submittedName>
        <fullName evidence="6">Transcriptional regulator, TetR family</fullName>
    </submittedName>
</protein>
<dbReference type="InterPro" id="IPR036271">
    <property type="entry name" value="Tet_transcr_reg_TetR-rel_C_sf"/>
</dbReference>
<dbReference type="SUPFAM" id="SSF48498">
    <property type="entry name" value="Tetracyclin repressor-like, C-terminal domain"/>
    <property type="match status" value="1"/>
</dbReference>
<dbReference type="SUPFAM" id="SSF46689">
    <property type="entry name" value="Homeodomain-like"/>
    <property type="match status" value="1"/>
</dbReference>
<dbReference type="PANTHER" id="PTHR30055">
    <property type="entry name" value="HTH-TYPE TRANSCRIPTIONAL REGULATOR RUTR"/>
    <property type="match status" value="1"/>
</dbReference>
<feature type="DNA-binding region" description="H-T-H motif" evidence="4">
    <location>
        <begin position="35"/>
        <end position="54"/>
    </location>
</feature>
<reference evidence="6 7" key="1">
    <citation type="submission" date="2016-10" db="EMBL/GenBank/DDBJ databases">
        <authorList>
            <person name="de Groot N.N."/>
        </authorList>
    </citation>
    <scope>NUCLEOTIDE SEQUENCE [LARGE SCALE GENOMIC DNA]</scope>
    <source>
        <strain evidence="6 7">CGMCC 4.3143</strain>
    </source>
</reference>
<dbReference type="InterPro" id="IPR011075">
    <property type="entry name" value="TetR_C"/>
</dbReference>
<dbReference type="GO" id="GO:0000976">
    <property type="term" value="F:transcription cis-regulatory region binding"/>
    <property type="evidence" value="ECO:0007669"/>
    <property type="project" value="TreeGrafter"/>
</dbReference>
<dbReference type="InterPro" id="IPR050109">
    <property type="entry name" value="HTH-type_TetR-like_transc_reg"/>
</dbReference>
<feature type="domain" description="HTH tetR-type" evidence="5">
    <location>
        <begin position="12"/>
        <end position="72"/>
    </location>
</feature>
<name>A0A1G7JLE0_PSEOR</name>
<keyword evidence="2 4" id="KW-0238">DNA-binding</keyword>
<proteinExistence type="predicted"/>